<reference evidence="2" key="1">
    <citation type="submission" date="2016-11" db="UniProtKB">
        <authorList>
            <consortium name="WormBaseParasite"/>
        </authorList>
    </citation>
    <scope>IDENTIFICATION</scope>
</reference>
<evidence type="ECO:0000313" key="1">
    <source>
        <dbReference type="Proteomes" id="UP000095283"/>
    </source>
</evidence>
<keyword evidence="1" id="KW-1185">Reference proteome</keyword>
<evidence type="ECO:0000313" key="2">
    <source>
        <dbReference type="WBParaSite" id="Hba_10866"/>
    </source>
</evidence>
<proteinExistence type="predicted"/>
<dbReference type="Proteomes" id="UP000095283">
    <property type="component" value="Unplaced"/>
</dbReference>
<organism evidence="1 2">
    <name type="scientific">Heterorhabditis bacteriophora</name>
    <name type="common">Entomopathogenic nematode worm</name>
    <dbReference type="NCBI Taxonomy" id="37862"/>
    <lineage>
        <taxon>Eukaryota</taxon>
        <taxon>Metazoa</taxon>
        <taxon>Ecdysozoa</taxon>
        <taxon>Nematoda</taxon>
        <taxon>Chromadorea</taxon>
        <taxon>Rhabditida</taxon>
        <taxon>Rhabditina</taxon>
        <taxon>Rhabditomorpha</taxon>
        <taxon>Strongyloidea</taxon>
        <taxon>Heterorhabditidae</taxon>
        <taxon>Heterorhabditis</taxon>
    </lineage>
</organism>
<name>A0A1I7X0E6_HETBA</name>
<accession>A0A1I7X0E6</accession>
<protein>
    <submittedName>
        <fullName evidence="2">Cytochrome P450</fullName>
    </submittedName>
</protein>
<sequence>MTGCVLVWCSGFPLPFLGPPFTPLEDYIRQEGQRLRTPATAPITPPRAFYRPTGIRDTEEMRRIVTSHPLIVPKLLRGEVNRDYI</sequence>
<dbReference type="AlphaFoldDB" id="A0A1I7X0E6"/>
<dbReference type="WBParaSite" id="Hba_10866">
    <property type="protein sequence ID" value="Hba_10866"/>
    <property type="gene ID" value="Hba_10866"/>
</dbReference>